<dbReference type="VEuPathDB" id="FungiDB:ASPFODRAFT_705750"/>
<sequence>AARVHIPFLPIIPSIFSSLQLVNLADVLPLHSPAFRAHYIYYRHEHCAIMMLTTHTDQPSTPISRIKCYLMRLNPTDTTRSHHRAHHNANPENPSKPTMPAEDHTHTVSIPREPGRGHNQKKVSLKQ</sequence>
<protein>
    <submittedName>
        <fullName evidence="2">Uncharacterized protein</fullName>
    </submittedName>
</protein>
<evidence type="ECO:0000256" key="1">
    <source>
        <dbReference type="SAM" id="MobiDB-lite"/>
    </source>
</evidence>
<organism evidence="2 3">
    <name type="scientific">Aspergillus luchuensis (strain CBS 106.47)</name>
    <dbReference type="NCBI Taxonomy" id="1137211"/>
    <lineage>
        <taxon>Eukaryota</taxon>
        <taxon>Fungi</taxon>
        <taxon>Dikarya</taxon>
        <taxon>Ascomycota</taxon>
        <taxon>Pezizomycotina</taxon>
        <taxon>Eurotiomycetes</taxon>
        <taxon>Eurotiomycetidae</taxon>
        <taxon>Eurotiales</taxon>
        <taxon>Aspergillaceae</taxon>
        <taxon>Aspergillus</taxon>
        <taxon>Aspergillus subgen. Circumdati</taxon>
    </lineage>
</organism>
<accession>A0A1M3TVI1</accession>
<feature type="region of interest" description="Disordered" evidence="1">
    <location>
        <begin position="77"/>
        <end position="127"/>
    </location>
</feature>
<reference evidence="3" key="1">
    <citation type="journal article" date="2017" name="Genome Biol.">
        <title>Comparative genomics reveals high biological diversity and specific adaptations in the industrially and medically important fungal genus Aspergillus.</title>
        <authorList>
            <person name="de Vries R.P."/>
            <person name="Riley R."/>
            <person name="Wiebenga A."/>
            <person name="Aguilar-Osorio G."/>
            <person name="Amillis S."/>
            <person name="Uchima C.A."/>
            <person name="Anderluh G."/>
            <person name="Asadollahi M."/>
            <person name="Askin M."/>
            <person name="Barry K."/>
            <person name="Battaglia E."/>
            <person name="Bayram O."/>
            <person name="Benocci T."/>
            <person name="Braus-Stromeyer S.A."/>
            <person name="Caldana C."/>
            <person name="Canovas D."/>
            <person name="Cerqueira G.C."/>
            <person name="Chen F."/>
            <person name="Chen W."/>
            <person name="Choi C."/>
            <person name="Clum A."/>
            <person name="Dos Santos R.A."/>
            <person name="Damasio A.R."/>
            <person name="Diallinas G."/>
            <person name="Emri T."/>
            <person name="Fekete E."/>
            <person name="Flipphi M."/>
            <person name="Freyberg S."/>
            <person name="Gallo A."/>
            <person name="Gournas C."/>
            <person name="Habgood R."/>
            <person name="Hainaut M."/>
            <person name="Harispe M.L."/>
            <person name="Henrissat B."/>
            <person name="Hilden K.S."/>
            <person name="Hope R."/>
            <person name="Hossain A."/>
            <person name="Karabika E."/>
            <person name="Karaffa L."/>
            <person name="Karanyi Z."/>
            <person name="Krasevec N."/>
            <person name="Kuo A."/>
            <person name="Kusch H."/>
            <person name="LaButti K."/>
            <person name="Lagendijk E.L."/>
            <person name="Lapidus A."/>
            <person name="Levasseur A."/>
            <person name="Lindquist E."/>
            <person name="Lipzen A."/>
            <person name="Logrieco A.F."/>
            <person name="MacCabe A."/>
            <person name="Maekelae M.R."/>
            <person name="Malavazi I."/>
            <person name="Melin P."/>
            <person name="Meyer V."/>
            <person name="Mielnichuk N."/>
            <person name="Miskei M."/>
            <person name="Molnar A.P."/>
            <person name="Mule G."/>
            <person name="Ngan C.Y."/>
            <person name="Orejas M."/>
            <person name="Orosz E."/>
            <person name="Ouedraogo J.P."/>
            <person name="Overkamp K.M."/>
            <person name="Park H.-S."/>
            <person name="Perrone G."/>
            <person name="Piumi F."/>
            <person name="Punt P.J."/>
            <person name="Ram A.F."/>
            <person name="Ramon A."/>
            <person name="Rauscher S."/>
            <person name="Record E."/>
            <person name="Riano-Pachon D.M."/>
            <person name="Robert V."/>
            <person name="Roehrig J."/>
            <person name="Ruller R."/>
            <person name="Salamov A."/>
            <person name="Salih N.S."/>
            <person name="Samson R.A."/>
            <person name="Sandor E."/>
            <person name="Sanguinetti M."/>
            <person name="Schuetze T."/>
            <person name="Sepcic K."/>
            <person name="Shelest E."/>
            <person name="Sherlock G."/>
            <person name="Sophianopoulou V."/>
            <person name="Squina F.M."/>
            <person name="Sun H."/>
            <person name="Susca A."/>
            <person name="Todd R.B."/>
            <person name="Tsang A."/>
            <person name="Unkles S.E."/>
            <person name="van de Wiele N."/>
            <person name="van Rossen-Uffink D."/>
            <person name="Oliveira J.V."/>
            <person name="Vesth T.C."/>
            <person name="Visser J."/>
            <person name="Yu J.-H."/>
            <person name="Zhou M."/>
            <person name="Andersen M.R."/>
            <person name="Archer D.B."/>
            <person name="Baker S.E."/>
            <person name="Benoit I."/>
            <person name="Brakhage A.A."/>
            <person name="Braus G.H."/>
            <person name="Fischer R."/>
            <person name="Frisvad J.C."/>
            <person name="Goldman G.H."/>
            <person name="Houbraken J."/>
            <person name="Oakley B."/>
            <person name="Pocsi I."/>
            <person name="Scazzocchio C."/>
            <person name="Seiboth B."/>
            <person name="vanKuyk P.A."/>
            <person name="Wortman J."/>
            <person name="Dyer P.S."/>
            <person name="Grigoriev I.V."/>
        </authorList>
    </citation>
    <scope>NUCLEOTIDE SEQUENCE [LARGE SCALE GENOMIC DNA]</scope>
    <source>
        <strain evidence="3">CBS 106.47</strain>
    </source>
</reference>
<dbReference type="AlphaFoldDB" id="A0A1M3TVI1"/>
<proteinExistence type="predicted"/>
<gene>
    <name evidence="2" type="ORF">ASPFODRAFT_705750</name>
</gene>
<evidence type="ECO:0000313" key="2">
    <source>
        <dbReference type="EMBL" id="OJZ90582.1"/>
    </source>
</evidence>
<dbReference type="EMBL" id="KV878237">
    <property type="protein sequence ID" value="OJZ90582.1"/>
    <property type="molecule type" value="Genomic_DNA"/>
</dbReference>
<feature type="non-terminal residue" evidence="2">
    <location>
        <position position="1"/>
    </location>
</feature>
<feature type="compositionally biased region" description="Basic residues" evidence="1">
    <location>
        <begin position="118"/>
        <end position="127"/>
    </location>
</feature>
<dbReference type="Proteomes" id="UP000184063">
    <property type="component" value="Unassembled WGS sequence"/>
</dbReference>
<name>A0A1M3TVI1_ASPLC</name>
<evidence type="ECO:0000313" key="3">
    <source>
        <dbReference type="Proteomes" id="UP000184063"/>
    </source>
</evidence>